<dbReference type="GO" id="GO:0030145">
    <property type="term" value="F:manganese ion binding"/>
    <property type="evidence" value="ECO:0007669"/>
    <property type="project" value="TreeGrafter"/>
</dbReference>
<name>A0A7V8FS59_9BURK</name>
<evidence type="ECO:0000256" key="1">
    <source>
        <dbReference type="ARBA" id="ARBA00005094"/>
    </source>
</evidence>
<feature type="binding site" evidence="9">
    <location>
        <position position="154"/>
    </location>
    <ligand>
        <name>1-deoxy-D-xylulose 5-phosphate</name>
        <dbReference type="ChEBI" id="CHEBI:57792"/>
    </ligand>
</feature>
<dbReference type="PANTHER" id="PTHR30525:SF0">
    <property type="entry name" value="1-DEOXY-D-XYLULOSE 5-PHOSPHATE REDUCTOISOMERASE, CHLOROPLASTIC"/>
    <property type="match status" value="1"/>
</dbReference>
<dbReference type="PANTHER" id="PTHR30525">
    <property type="entry name" value="1-DEOXY-D-XYLULOSE 5-PHOSPHATE REDUCTOISOMERASE"/>
    <property type="match status" value="1"/>
</dbReference>
<dbReference type="UniPathway" id="UPA00056">
    <property type="reaction ID" value="UER00092"/>
</dbReference>
<dbReference type="AlphaFoldDB" id="A0A7V8FS59"/>
<feature type="binding site" evidence="9">
    <location>
        <position position="13"/>
    </location>
    <ligand>
        <name>NADPH</name>
        <dbReference type="ChEBI" id="CHEBI:57783"/>
    </ligand>
</feature>
<feature type="binding site" evidence="9">
    <location>
        <position position="211"/>
    </location>
    <ligand>
        <name>NADPH</name>
        <dbReference type="ChEBI" id="CHEBI:57783"/>
    </ligand>
</feature>
<dbReference type="PIRSF" id="PIRSF006205">
    <property type="entry name" value="Dxp_reductismrs"/>
    <property type="match status" value="1"/>
</dbReference>
<evidence type="ECO:0000259" key="12">
    <source>
        <dbReference type="Pfam" id="PF13288"/>
    </source>
</evidence>
<dbReference type="GO" id="GO:0070402">
    <property type="term" value="F:NADPH binding"/>
    <property type="evidence" value="ECO:0007669"/>
    <property type="project" value="InterPro"/>
</dbReference>
<comment type="function">
    <text evidence="9">Catalyzes the NADPH-dependent rearrangement and reduction of 1-deoxy-D-xylulose-5-phosphate (DXP) to 2-C-methyl-D-erythritol 4-phosphate (MEP).</text>
</comment>
<keyword evidence="4 9" id="KW-0521">NADP</keyword>
<comment type="caution">
    <text evidence="13">The sequence shown here is derived from an EMBL/GenBank/DDBJ whole genome shotgun (WGS) entry which is preliminary data.</text>
</comment>
<dbReference type="FunFam" id="3.40.50.720:FF:000045">
    <property type="entry name" value="1-deoxy-D-xylulose 5-phosphate reductoisomerase"/>
    <property type="match status" value="1"/>
</dbReference>
<dbReference type="HAMAP" id="MF_00183">
    <property type="entry name" value="DXP_reductoisom"/>
    <property type="match status" value="1"/>
</dbReference>
<dbReference type="Pfam" id="PF13288">
    <property type="entry name" value="DXPR_C"/>
    <property type="match status" value="1"/>
</dbReference>
<feature type="binding site" evidence="9">
    <location>
        <position position="155"/>
    </location>
    <ligand>
        <name>1-deoxy-D-xylulose 5-phosphate</name>
        <dbReference type="ChEBI" id="CHEBI:57792"/>
    </ligand>
</feature>
<feature type="binding site" evidence="9">
    <location>
        <position position="15"/>
    </location>
    <ligand>
        <name>NADPH</name>
        <dbReference type="ChEBI" id="CHEBI:57783"/>
    </ligand>
</feature>
<feature type="binding site" evidence="9">
    <location>
        <position position="128"/>
    </location>
    <ligand>
        <name>1-deoxy-D-xylulose 5-phosphate</name>
        <dbReference type="ChEBI" id="CHEBI:57792"/>
    </ligand>
</feature>
<keyword evidence="5 9" id="KW-0560">Oxidoreductase</keyword>
<comment type="pathway">
    <text evidence="1 9">Isoprenoid biosynthesis; isopentenyl diphosphate biosynthesis via DXP pathway; isopentenyl diphosphate from 1-deoxy-D-xylulose 5-phosphate: step 1/6.</text>
</comment>
<dbReference type="SUPFAM" id="SSF69055">
    <property type="entry name" value="1-deoxy-D-xylulose-5-phosphate reductoisomerase, C-terminal domain"/>
    <property type="match status" value="1"/>
</dbReference>
<keyword evidence="3 9" id="KW-0479">Metal-binding</keyword>
<dbReference type="SUPFAM" id="SSF55347">
    <property type="entry name" value="Glyceraldehyde-3-phosphate dehydrogenase-like, C-terminal domain"/>
    <property type="match status" value="1"/>
</dbReference>
<accession>A0A7V8FS59</accession>
<comment type="caution">
    <text evidence="9">Lacks conserved residue(s) required for the propagation of feature annotation.</text>
</comment>
<dbReference type="Gene3D" id="3.40.50.720">
    <property type="entry name" value="NAD(P)-binding Rossmann-like Domain"/>
    <property type="match status" value="1"/>
</dbReference>
<feature type="binding site" evidence="9">
    <location>
        <position position="14"/>
    </location>
    <ligand>
        <name>NADPH</name>
        <dbReference type="ChEBI" id="CHEBI:57783"/>
    </ligand>
</feature>
<dbReference type="NCBIfam" id="TIGR00243">
    <property type="entry name" value="Dxr"/>
    <property type="match status" value="1"/>
</dbReference>
<dbReference type="InterPro" id="IPR036291">
    <property type="entry name" value="NAD(P)-bd_dom_sf"/>
</dbReference>
<feature type="binding site" evidence="9">
    <location>
        <position position="129"/>
    </location>
    <ligand>
        <name>NADPH</name>
        <dbReference type="ChEBI" id="CHEBI:57783"/>
    </ligand>
</feature>
<protein>
    <recommendedName>
        <fullName evidence="9">1-deoxy-D-xylulose 5-phosphate reductoisomerase</fullName>
        <shortName evidence="9">DXP reductoisomerase</shortName>
        <ecNumber evidence="9">1.1.1.267</ecNumber>
    </recommendedName>
    <alternativeName>
        <fullName evidence="9">1-deoxyxylulose-5-phosphate reductoisomerase</fullName>
    </alternativeName>
    <alternativeName>
        <fullName evidence="9">2-C-methyl-D-erythritol 4-phosphate synthase</fullName>
    </alternativeName>
</protein>
<dbReference type="NCBIfam" id="NF003938">
    <property type="entry name" value="PRK05447.1-1"/>
    <property type="match status" value="1"/>
</dbReference>
<dbReference type="Gene3D" id="1.10.1740.10">
    <property type="match status" value="1"/>
</dbReference>
<proteinExistence type="inferred from homology"/>
<dbReference type="InterPro" id="IPR003821">
    <property type="entry name" value="DXP_reductoisomerase"/>
</dbReference>
<feature type="binding site" evidence="9">
    <location>
        <position position="127"/>
    </location>
    <ligand>
        <name>NADPH</name>
        <dbReference type="ChEBI" id="CHEBI:57783"/>
    </ligand>
</feature>
<feature type="domain" description="1-deoxy-D-xylulose 5-phosphate reductoisomerase C-terminal" evidence="11">
    <location>
        <begin position="149"/>
        <end position="235"/>
    </location>
</feature>
<dbReference type="Pfam" id="PF02670">
    <property type="entry name" value="DXP_reductoisom"/>
    <property type="match status" value="1"/>
</dbReference>
<evidence type="ECO:0000256" key="8">
    <source>
        <dbReference type="ARBA" id="ARBA00048543"/>
    </source>
</evidence>
<dbReference type="InterPro" id="IPR026877">
    <property type="entry name" value="DXPR_C"/>
</dbReference>
<evidence type="ECO:0000256" key="7">
    <source>
        <dbReference type="ARBA" id="ARBA00023229"/>
    </source>
</evidence>
<dbReference type="NCBIfam" id="NF009114">
    <property type="entry name" value="PRK12464.1"/>
    <property type="match status" value="1"/>
</dbReference>
<dbReference type="GO" id="GO:0016853">
    <property type="term" value="F:isomerase activity"/>
    <property type="evidence" value="ECO:0007669"/>
    <property type="project" value="UniProtKB-KW"/>
</dbReference>
<evidence type="ECO:0000259" key="11">
    <source>
        <dbReference type="Pfam" id="PF08436"/>
    </source>
</evidence>
<dbReference type="Pfam" id="PF08436">
    <property type="entry name" value="DXP_redisom_C"/>
    <property type="match status" value="1"/>
</dbReference>
<keyword evidence="7 9" id="KW-0414">Isoprene biosynthesis</keyword>
<dbReference type="InterPro" id="IPR013512">
    <property type="entry name" value="DXP_reductoisomerase_N"/>
</dbReference>
<keyword evidence="9" id="KW-0460">Magnesium</keyword>
<feature type="domain" description="1-deoxy-D-xylulose 5-phosphate reductoisomerase N-terminal" evidence="10">
    <location>
        <begin position="7"/>
        <end position="135"/>
    </location>
</feature>
<dbReference type="Proteomes" id="UP000461670">
    <property type="component" value="Unassembled WGS sequence"/>
</dbReference>
<feature type="binding site" evidence="9">
    <location>
        <position position="223"/>
    </location>
    <ligand>
        <name>1-deoxy-D-xylulose 5-phosphate</name>
        <dbReference type="ChEBI" id="CHEBI:57792"/>
    </ligand>
</feature>
<comment type="cofactor">
    <cofactor evidence="9">
        <name>Mg(2+)</name>
        <dbReference type="ChEBI" id="CHEBI:18420"/>
    </cofactor>
    <cofactor evidence="9">
        <name>Mn(2+)</name>
        <dbReference type="ChEBI" id="CHEBI:29035"/>
    </cofactor>
</comment>
<dbReference type="EMBL" id="WNDQ01000002">
    <property type="protein sequence ID" value="KAF1023860.1"/>
    <property type="molecule type" value="Genomic_DNA"/>
</dbReference>
<comment type="similarity">
    <text evidence="2 9">Belongs to the DXR family.</text>
</comment>
<evidence type="ECO:0000256" key="2">
    <source>
        <dbReference type="ARBA" id="ARBA00006825"/>
    </source>
</evidence>
<feature type="domain" description="DXP reductoisomerase C-terminal" evidence="12">
    <location>
        <begin position="267"/>
        <end position="383"/>
    </location>
</feature>
<feature type="binding site" evidence="9">
    <location>
        <position position="205"/>
    </location>
    <ligand>
        <name>1-deoxy-D-xylulose 5-phosphate</name>
        <dbReference type="ChEBI" id="CHEBI:57792"/>
    </ligand>
</feature>
<keyword evidence="6 9" id="KW-0464">Manganese</keyword>
<evidence type="ECO:0000256" key="6">
    <source>
        <dbReference type="ARBA" id="ARBA00023211"/>
    </source>
</evidence>
<evidence type="ECO:0000313" key="13">
    <source>
        <dbReference type="EMBL" id="KAF1023860.1"/>
    </source>
</evidence>
<evidence type="ECO:0000256" key="3">
    <source>
        <dbReference type="ARBA" id="ARBA00022723"/>
    </source>
</evidence>
<reference evidence="14" key="1">
    <citation type="journal article" date="2020" name="MBio">
        <title>Horizontal gene transfer to a defensive symbiont with a reduced genome amongst a multipartite beetle microbiome.</title>
        <authorList>
            <person name="Waterworth S.C."/>
            <person name="Florez L.V."/>
            <person name="Rees E.R."/>
            <person name="Hertweck C."/>
            <person name="Kaltenpoth M."/>
            <person name="Kwan J.C."/>
        </authorList>
    </citation>
    <scope>NUCLEOTIDE SEQUENCE [LARGE SCALE GENOMIC DNA]</scope>
</reference>
<feature type="binding site" evidence="9">
    <location>
        <position position="155"/>
    </location>
    <ligand>
        <name>Mn(2+)</name>
        <dbReference type="ChEBI" id="CHEBI:29035"/>
    </ligand>
</feature>
<feature type="binding site" evidence="9">
    <location>
        <position position="227"/>
    </location>
    <ligand>
        <name>Mn(2+)</name>
        <dbReference type="ChEBI" id="CHEBI:29035"/>
    </ligand>
</feature>
<evidence type="ECO:0000256" key="5">
    <source>
        <dbReference type="ARBA" id="ARBA00023002"/>
    </source>
</evidence>
<comment type="catalytic activity">
    <reaction evidence="8">
        <text>2-C-methyl-D-erythritol 4-phosphate + NADP(+) = 1-deoxy-D-xylulose 5-phosphate + NADPH + H(+)</text>
        <dbReference type="Rhea" id="RHEA:13717"/>
        <dbReference type="ChEBI" id="CHEBI:15378"/>
        <dbReference type="ChEBI" id="CHEBI:57783"/>
        <dbReference type="ChEBI" id="CHEBI:57792"/>
        <dbReference type="ChEBI" id="CHEBI:58262"/>
        <dbReference type="ChEBI" id="CHEBI:58349"/>
        <dbReference type="EC" id="1.1.1.267"/>
    </reaction>
    <physiologicalReaction direction="right-to-left" evidence="8">
        <dbReference type="Rhea" id="RHEA:13719"/>
    </physiologicalReaction>
</comment>
<keyword evidence="13" id="KW-0413">Isomerase</keyword>
<evidence type="ECO:0000256" key="4">
    <source>
        <dbReference type="ARBA" id="ARBA00022857"/>
    </source>
</evidence>
<dbReference type="GO" id="GO:0051484">
    <property type="term" value="P:isopentenyl diphosphate biosynthetic process, methylerythritol 4-phosphate pathway involved in terpenoid biosynthetic process"/>
    <property type="evidence" value="ECO:0007669"/>
    <property type="project" value="UniProtKB-ARBA"/>
</dbReference>
<feature type="binding site" evidence="9">
    <location>
        <position position="153"/>
    </location>
    <ligand>
        <name>Mn(2+)</name>
        <dbReference type="ChEBI" id="CHEBI:29035"/>
    </ligand>
</feature>
<dbReference type="InterPro" id="IPR036169">
    <property type="entry name" value="DXPR_C_sf"/>
</dbReference>
<feature type="binding site" evidence="9">
    <location>
        <position position="182"/>
    </location>
    <ligand>
        <name>1-deoxy-D-xylulose 5-phosphate</name>
        <dbReference type="ChEBI" id="CHEBI:57792"/>
    </ligand>
</feature>
<dbReference type="EC" id="1.1.1.267" evidence="9"/>
<dbReference type="InterPro" id="IPR013644">
    <property type="entry name" value="DXP_reductoisomerase_C"/>
</dbReference>
<feature type="binding site" evidence="9">
    <location>
        <position position="16"/>
    </location>
    <ligand>
        <name>NADPH</name>
        <dbReference type="ChEBI" id="CHEBI:57783"/>
    </ligand>
</feature>
<gene>
    <name evidence="9 13" type="primary">dxr</name>
    <name evidence="13" type="ORF">GAK30_00226</name>
</gene>
<organism evidence="13 14">
    <name type="scientific">Paracidovorax wautersii</name>
    <dbReference type="NCBI Taxonomy" id="1177982"/>
    <lineage>
        <taxon>Bacteria</taxon>
        <taxon>Pseudomonadati</taxon>
        <taxon>Pseudomonadota</taxon>
        <taxon>Betaproteobacteria</taxon>
        <taxon>Burkholderiales</taxon>
        <taxon>Comamonadaceae</taxon>
        <taxon>Paracidovorax</taxon>
    </lineage>
</organism>
<evidence type="ECO:0000256" key="9">
    <source>
        <dbReference type="HAMAP-Rule" id="MF_00183"/>
    </source>
</evidence>
<feature type="binding site" evidence="9">
    <location>
        <position position="227"/>
    </location>
    <ligand>
        <name>1-deoxy-D-xylulose 5-phosphate</name>
        <dbReference type="ChEBI" id="CHEBI:57792"/>
    </ligand>
</feature>
<dbReference type="GO" id="GO:0030604">
    <property type="term" value="F:1-deoxy-D-xylulose-5-phosphate reductoisomerase activity"/>
    <property type="evidence" value="ECO:0007669"/>
    <property type="project" value="UniProtKB-UniRule"/>
</dbReference>
<feature type="binding site" evidence="9">
    <location>
        <position position="218"/>
    </location>
    <ligand>
        <name>1-deoxy-D-xylulose 5-phosphate</name>
        <dbReference type="ChEBI" id="CHEBI:57792"/>
    </ligand>
</feature>
<evidence type="ECO:0000259" key="10">
    <source>
        <dbReference type="Pfam" id="PF02670"/>
    </source>
</evidence>
<feature type="binding site" evidence="9">
    <location>
        <position position="39"/>
    </location>
    <ligand>
        <name>NADPH</name>
        <dbReference type="ChEBI" id="CHEBI:57783"/>
    </ligand>
</feature>
<evidence type="ECO:0000313" key="14">
    <source>
        <dbReference type="Proteomes" id="UP000461670"/>
    </source>
</evidence>
<dbReference type="SUPFAM" id="SSF51735">
    <property type="entry name" value="NAD(P)-binding Rossmann-fold domains"/>
    <property type="match status" value="1"/>
</dbReference>
<sequence>MTDKQRVVVLGSTGSIGNSTLDVISRHPDRFEVYALSAATRAKEMAEQCFRFRPRFAVMADAAAAAALAEILEINRIDTEVLQGPQALADLARDPQVDTVMAAIVGAAGLAPCLAAARAGKRLLLANKEALVVGGAFFMDAVREGGATLLPIDSEHSAVFQSLPADRSTWLDRIEKVILTASGGPFRTRDPASLRDVTPQQACAHPNWSMGRKISVDSATMMNKALEVIEAAYLFGLQPAQIEVLIHPQSVIHSMVQYRDASVIAQLGTPDMRVPIAYGLSWPQRMTSGASALDFSKLSALTFEAPDNTRFPGLALAWQTLRATAGTTAVLNAANEVAVEAFLGGRIRFDQIFAVNDATLSAVEVSKPGSLEALMDLDARARARAEALIKPLEK</sequence>
<feature type="binding site" evidence="9">
    <location>
        <position position="224"/>
    </location>
    <ligand>
        <name>1-deoxy-D-xylulose 5-phosphate</name>
        <dbReference type="ChEBI" id="CHEBI:57792"/>
    </ligand>
</feature>